<dbReference type="InterPro" id="IPR029010">
    <property type="entry name" value="ThuA-like"/>
</dbReference>
<dbReference type="EMBL" id="JAHQCS010000121">
    <property type="protein sequence ID" value="MBU9713043.1"/>
    <property type="molecule type" value="Genomic_DNA"/>
</dbReference>
<dbReference type="RefSeq" id="WP_217067218.1">
    <property type="nucleotide sequence ID" value="NZ_JAHQCS010000121.1"/>
</dbReference>
<feature type="domain" description="ThuA-like" evidence="1">
    <location>
        <begin position="73"/>
        <end position="212"/>
    </location>
</feature>
<comment type="caution">
    <text evidence="2">The sequence shown here is derived from an EMBL/GenBank/DDBJ whole genome shotgun (WGS) entry which is preliminary data.</text>
</comment>
<name>A0ABS6JHP2_9BACI</name>
<proteinExistence type="predicted"/>
<sequence length="215" mass="24240">MITIVALLGDYWHNAEDAMAGLESAVSRLPNRKNINLQYITHEEVLTVLNEQPDLFINGKIDQLNPTDDKVYTWLTDELDKKIVSYVENGGSAIAWHAGMAGYKTDSNYIQLLRGYFDYHPPGLQEVTYMLKEDETSGENTFTLSDEQYFVHCDVVNTEVDLWSTGADGDSLAGWKHPFGEGKVCCFTPAHTKEGMLNENINRLLAEKISWALTK</sequence>
<gene>
    <name evidence="2" type="ORF">KS419_15030</name>
</gene>
<evidence type="ECO:0000313" key="2">
    <source>
        <dbReference type="EMBL" id="MBU9713043.1"/>
    </source>
</evidence>
<protein>
    <submittedName>
        <fullName evidence="2">ThuA domain-containing protein</fullName>
    </submittedName>
</protein>
<keyword evidence="3" id="KW-1185">Reference proteome</keyword>
<organism evidence="2 3">
    <name type="scientific">Evansella tamaricis</name>
    <dbReference type="NCBI Taxonomy" id="2069301"/>
    <lineage>
        <taxon>Bacteria</taxon>
        <taxon>Bacillati</taxon>
        <taxon>Bacillota</taxon>
        <taxon>Bacilli</taxon>
        <taxon>Bacillales</taxon>
        <taxon>Bacillaceae</taxon>
        <taxon>Evansella</taxon>
    </lineage>
</organism>
<evidence type="ECO:0000259" key="1">
    <source>
        <dbReference type="Pfam" id="PF06283"/>
    </source>
</evidence>
<accession>A0ABS6JHP2</accession>
<evidence type="ECO:0000313" key="3">
    <source>
        <dbReference type="Proteomes" id="UP000784880"/>
    </source>
</evidence>
<dbReference type="Pfam" id="PF06283">
    <property type="entry name" value="ThuA"/>
    <property type="match status" value="1"/>
</dbReference>
<dbReference type="Proteomes" id="UP000784880">
    <property type="component" value="Unassembled WGS sequence"/>
</dbReference>
<reference evidence="2 3" key="1">
    <citation type="submission" date="2021-06" db="EMBL/GenBank/DDBJ databases">
        <title>Bacillus sp. RD4P76, an endophyte from a halophyte.</title>
        <authorList>
            <person name="Sun J.-Q."/>
        </authorList>
    </citation>
    <scope>NUCLEOTIDE SEQUENCE [LARGE SCALE GENOMIC DNA]</scope>
    <source>
        <strain evidence="2 3">CGMCC 1.15917</strain>
    </source>
</reference>